<gene>
    <name evidence="8" type="ORF">RJ641_019867</name>
</gene>
<keyword evidence="3 6" id="KW-1133">Transmembrane helix</keyword>
<evidence type="ECO:0000256" key="3">
    <source>
        <dbReference type="ARBA" id="ARBA00022989"/>
    </source>
</evidence>
<keyword evidence="2 6" id="KW-0812">Transmembrane</keyword>
<dbReference type="PANTHER" id="PTHR31234:SF2">
    <property type="entry name" value="OS05G0199100 PROTEIN"/>
    <property type="match status" value="1"/>
</dbReference>
<evidence type="ECO:0000259" key="7">
    <source>
        <dbReference type="Pfam" id="PF03168"/>
    </source>
</evidence>
<feature type="region of interest" description="Disordered" evidence="5">
    <location>
        <begin position="1"/>
        <end position="21"/>
    </location>
</feature>
<feature type="transmembrane region" description="Helical" evidence="6">
    <location>
        <begin position="60"/>
        <end position="86"/>
    </location>
</feature>
<keyword evidence="4 6" id="KW-0472">Membrane</keyword>
<comment type="subcellular location">
    <subcellularLocation>
        <location evidence="1">Membrane</location>
        <topology evidence="1">Single-pass membrane protein</topology>
    </subcellularLocation>
</comment>
<dbReference type="GO" id="GO:0005886">
    <property type="term" value="C:plasma membrane"/>
    <property type="evidence" value="ECO:0007669"/>
    <property type="project" value="TreeGrafter"/>
</dbReference>
<dbReference type="Pfam" id="PF03168">
    <property type="entry name" value="LEA_2"/>
    <property type="match status" value="1"/>
</dbReference>
<keyword evidence="9" id="KW-1185">Reference proteome</keyword>
<reference evidence="8 9" key="1">
    <citation type="submission" date="2023-12" db="EMBL/GenBank/DDBJ databases">
        <title>A high-quality genome assembly for Dillenia turbinata (Dilleniales).</title>
        <authorList>
            <person name="Chanderbali A."/>
        </authorList>
    </citation>
    <scope>NUCLEOTIDE SEQUENCE [LARGE SCALE GENOMIC DNA]</scope>
    <source>
        <strain evidence="8">LSX21</strain>
        <tissue evidence="8">Leaf</tissue>
    </source>
</reference>
<dbReference type="Gene3D" id="2.60.40.1820">
    <property type="match status" value="1"/>
</dbReference>
<dbReference type="PANTHER" id="PTHR31234">
    <property type="entry name" value="LATE EMBRYOGENESIS ABUNDANT (LEA) HYDROXYPROLINE-RICH GLYCOPROTEIN FAMILY"/>
    <property type="match status" value="1"/>
</dbReference>
<evidence type="ECO:0000256" key="2">
    <source>
        <dbReference type="ARBA" id="ARBA00022692"/>
    </source>
</evidence>
<comment type="caution">
    <text evidence="8">The sequence shown here is derived from an EMBL/GenBank/DDBJ whole genome shotgun (WGS) entry which is preliminary data.</text>
</comment>
<evidence type="ECO:0000256" key="1">
    <source>
        <dbReference type="ARBA" id="ARBA00004167"/>
    </source>
</evidence>
<sequence>MAERVYPSAKPNGTATTTTATATANGTATFPAAKSQFYRPAYRPQPPPRRRYRRSCCCRFCLCTTLIVLFLLLIIGIAGVVFYVLYRPHRPDFSVSSLQISQFNLSSSSSQLNTSFNLTISAYNPNKKIVFFYKPISVSVFADGISVGNGNFPAFTHYQKNTTILRSVISSKGQSLDSSSASTLKSDLKTKNGLPLKIQLETRVKAKIGAVKTRKVGIRVTCDGIQASAPTGKSPATASKDNMKCSVDFRVKIWKWTF</sequence>
<evidence type="ECO:0000256" key="5">
    <source>
        <dbReference type="SAM" id="MobiDB-lite"/>
    </source>
</evidence>
<proteinExistence type="predicted"/>
<organism evidence="8 9">
    <name type="scientific">Dillenia turbinata</name>
    <dbReference type="NCBI Taxonomy" id="194707"/>
    <lineage>
        <taxon>Eukaryota</taxon>
        <taxon>Viridiplantae</taxon>
        <taxon>Streptophyta</taxon>
        <taxon>Embryophyta</taxon>
        <taxon>Tracheophyta</taxon>
        <taxon>Spermatophyta</taxon>
        <taxon>Magnoliopsida</taxon>
        <taxon>eudicotyledons</taxon>
        <taxon>Gunneridae</taxon>
        <taxon>Pentapetalae</taxon>
        <taxon>Dilleniales</taxon>
        <taxon>Dilleniaceae</taxon>
        <taxon>Dillenia</taxon>
    </lineage>
</organism>
<dbReference type="Proteomes" id="UP001370490">
    <property type="component" value="Unassembled WGS sequence"/>
</dbReference>
<evidence type="ECO:0000256" key="6">
    <source>
        <dbReference type="SAM" id="Phobius"/>
    </source>
</evidence>
<feature type="domain" description="Late embryogenesis abundant protein LEA-2 subgroup" evidence="7">
    <location>
        <begin position="119"/>
        <end position="222"/>
    </location>
</feature>
<protein>
    <submittedName>
        <fullName evidence="8">Late embryogenesis abundant protein, LEA_2 subgroup</fullName>
    </submittedName>
</protein>
<dbReference type="EMBL" id="JBAMMX010000025">
    <property type="protein sequence ID" value="KAK6914750.1"/>
    <property type="molecule type" value="Genomic_DNA"/>
</dbReference>
<evidence type="ECO:0000313" key="9">
    <source>
        <dbReference type="Proteomes" id="UP001370490"/>
    </source>
</evidence>
<accession>A0AAN8UFU0</accession>
<dbReference type="InterPro" id="IPR004864">
    <property type="entry name" value="LEA_2"/>
</dbReference>
<evidence type="ECO:0000313" key="8">
    <source>
        <dbReference type="EMBL" id="KAK6914750.1"/>
    </source>
</evidence>
<feature type="compositionally biased region" description="Low complexity" evidence="5">
    <location>
        <begin position="12"/>
        <end position="21"/>
    </location>
</feature>
<name>A0AAN8UFU0_9MAGN</name>
<evidence type="ECO:0000256" key="4">
    <source>
        <dbReference type="ARBA" id="ARBA00023136"/>
    </source>
</evidence>
<dbReference type="InterPro" id="IPR044839">
    <property type="entry name" value="NDR1-like"/>
</dbReference>
<dbReference type="GO" id="GO:0098542">
    <property type="term" value="P:defense response to other organism"/>
    <property type="evidence" value="ECO:0007669"/>
    <property type="project" value="InterPro"/>
</dbReference>
<dbReference type="AlphaFoldDB" id="A0AAN8UFU0"/>